<keyword evidence="3" id="KW-1185">Reference proteome</keyword>
<dbReference type="RefSeq" id="WP_408160752.1">
    <property type="nucleotide sequence ID" value="NZ_JAQQFM010000016.1"/>
</dbReference>
<proteinExistence type="predicted"/>
<dbReference type="Proteomes" id="UP001629246">
    <property type="component" value="Unassembled WGS sequence"/>
</dbReference>
<keyword evidence="1" id="KW-1133">Transmembrane helix</keyword>
<sequence length="199" mass="22328">MRSATPLLHHLPLFLTLLRAALAPVMILLAYYLPSSIGFASCLIVALVSDIYDGKIARRLGVATANLRRLDSIADSIFYVAATYCVWHLHKEIITDNAVPLILLLALEMARYFFDLAKFKREASYHMWSSKLWGLFLFAGFFSALVFGESGYPVCLAIYWGLVADIEGLLISMILPVWKNDVPSFVHALKLRKSLQTSE</sequence>
<dbReference type="InterPro" id="IPR043130">
    <property type="entry name" value="CDP-OH_PTrfase_TM_dom"/>
</dbReference>
<evidence type="ECO:0000313" key="3">
    <source>
        <dbReference type="Proteomes" id="UP001629246"/>
    </source>
</evidence>
<keyword evidence="1" id="KW-0472">Membrane</keyword>
<feature type="transmembrane region" description="Helical" evidence="1">
    <location>
        <begin position="158"/>
        <end position="178"/>
    </location>
</feature>
<feature type="transmembrane region" description="Helical" evidence="1">
    <location>
        <begin position="135"/>
        <end position="152"/>
    </location>
</feature>
<feature type="transmembrane region" description="Helical" evidence="1">
    <location>
        <begin position="30"/>
        <end position="52"/>
    </location>
</feature>
<organism evidence="2 3">
    <name type="scientific">Herbaspirillum lusitanum</name>
    <dbReference type="NCBI Taxonomy" id="213312"/>
    <lineage>
        <taxon>Bacteria</taxon>
        <taxon>Pseudomonadati</taxon>
        <taxon>Pseudomonadota</taxon>
        <taxon>Betaproteobacteria</taxon>
        <taxon>Burkholderiales</taxon>
        <taxon>Oxalobacteraceae</taxon>
        <taxon>Herbaspirillum</taxon>
    </lineage>
</organism>
<dbReference type="Pfam" id="PF01066">
    <property type="entry name" value="CDP-OH_P_transf"/>
    <property type="match status" value="1"/>
</dbReference>
<gene>
    <name evidence="2" type="ORF">PQR62_24740</name>
</gene>
<reference evidence="2 3" key="1">
    <citation type="journal article" date="2024" name="Chem. Sci.">
        <title>Discovery of megapolipeptins by genome mining of a Burkholderiales bacteria collection.</title>
        <authorList>
            <person name="Paulo B.S."/>
            <person name="Recchia M.J.J."/>
            <person name="Lee S."/>
            <person name="Fergusson C.H."/>
            <person name="Romanowski S.B."/>
            <person name="Hernandez A."/>
            <person name="Krull N."/>
            <person name="Liu D.Y."/>
            <person name="Cavanagh H."/>
            <person name="Bos A."/>
            <person name="Gray C.A."/>
            <person name="Murphy B.T."/>
            <person name="Linington R.G."/>
            <person name="Eustaquio A.S."/>
        </authorList>
    </citation>
    <scope>NUCLEOTIDE SEQUENCE [LARGE SCALE GENOMIC DNA]</scope>
    <source>
        <strain evidence="2 3">RL21-008-BIB-A</strain>
    </source>
</reference>
<evidence type="ECO:0000256" key="1">
    <source>
        <dbReference type="SAM" id="Phobius"/>
    </source>
</evidence>
<comment type="caution">
    <text evidence="2">The sequence shown here is derived from an EMBL/GenBank/DDBJ whole genome shotgun (WGS) entry which is preliminary data.</text>
</comment>
<keyword evidence="1" id="KW-0812">Transmembrane</keyword>
<protein>
    <submittedName>
        <fullName evidence="2">CDP-alcohol phosphatidyltransferase family protein</fullName>
    </submittedName>
</protein>
<name>A0ABW9AF20_9BURK</name>
<dbReference type="Gene3D" id="1.20.120.1760">
    <property type="match status" value="1"/>
</dbReference>
<accession>A0ABW9AF20</accession>
<dbReference type="EMBL" id="JAQQFM010000016">
    <property type="protein sequence ID" value="MFL9927503.1"/>
    <property type="molecule type" value="Genomic_DNA"/>
</dbReference>
<evidence type="ECO:0000313" key="2">
    <source>
        <dbReference type="EMBL" id="MFL9927503.1"/>
    </source>
</evidence>
<dbReference type="InterPro" id="IPR000462">
    <property type="entry name" value="CDP-OH_P_trans"/>
</dbReference>